<comment type="caution">
    <text evidence="2">Lacks conserved residue(s) required for the propagation of feature annotation.</text>
</comment>
<evidence type="ECO:0000313" key="6">
    <source>
        <dbReference type="Proteomes" id="UP001432322"/>
    </source>
</evidence>
<accession>A0AAV5VPU1</accession>
<evidence type="ECO:0008006" key="7">
    <source>
        <dbReference type="Google" id="ProtNLM"/>
    </source>
</evidence>
<dbReference type="PANTHER" id="PTHR22991:SF40">
    <property type="entry name" value="PROTEIN CBG13490"/>
    <property type="match status" value="1"/>
</dbReference>
<dbReference type="SUPFAM" id="SSF56436">
    <property type="entry name" value="C-type lectin-like"/>
    <property type="match status" value="1"/>
</dbReference>
<dbReference type="PANTHER" id="PTHR22991">
    <property type="entry name" value="PROTEIN CBG13490"/>
    <property type="match status" value="1"/>
</dbReference>
<evidence type="ECO:0000256" key="1">
    <source>
        <dbReference type="ARBA" id="ARBA00023157"/>
    </source>
</evidence>
<dbReference type="InterPro" id="IPR016186">
    <property type="entry name" value="C-type_lectin-like/link_sf"/>
</dbReference>
<dbReference type="Gene3D" id="3.10.100.10">
    <property type="entry name" value="Mannose-Binding Protein A, subunit A"/>
    <property type="match status" value="1"/>
</dbReference>
<dbReference type="InterPro" id="IPR050976">
    <property type="entry name" value="Snaclec"/>
</dbReference>
<dbReference type="InterPro" id="IPR000859">
    <property type="entry name" value="CUB_dom"/>
</dbReference>
<organism evidence="5 6">
    <name type="scientific">Pristionchus fissidentatus</name>
    <dbReference type="NCBI Taxonomy" id="1538716"/>
    <lineage>
        <taxon>Eukaryota</taxon>
        <taxon>Metazoa</taxon>
        <taxon>Ecdysozoa</taxon>
        <taxon>Nematoda</taxon>
        <taxon>Chromadorea</taxon>
        <taxon>Rhabditida</taxon>
        <taxon>Rhabditina</taxon>
        <taxon>Diplogasteromorpha</taxon>
        <taxon>Diplogasteroidea</taxon>
        <taxon>Neodiplogasteridae</taxon>
        <taxon>Pristionchus</taxon>
    </lineage>
</organism>
<dbReference type="PROSITE" id="PS50041">
    <property type="entry name" value="C_TYPE_LECTIN_2"/>
    <property type="match status" value="1"/>
</dbReference>
<dbReference type="CDD" id="cd00037">
    <property type="entry name" value="CLECT"/>
    <property type="match status" value="1"/>
</dbReference>
<dbReference type="InterPro" id="IPR016187">
    <property type="entry name" value="CTDL_fold"/>
</dbReference>
<feature type="non-terminal residue" evidence="5">
    <location>
        <position position="225"/>
    </location>
</feature>
<dbReference type="SUPFAM" id="SSF49854">
    <property type="entry name" value="Spermadhesin, CUB domain"/>
    <property type="match status" value="1"/>
</dbReference>
<reference evidence="5" key="1">
    <citation type="submission" date="2023-10" db="EMBL/GenBank/DDBJ databases">
        <title>Genome assembly of Pristionchus species.</title>
        <authorList>
            <person name="Yoshida K."/>
            <person name="Sommer R.J."/>
        </authorList>
    </citation>
    <scope>NUCLEOTIDE SEQUENCE</scope>
    <source>
        <strain evidence="5">RS5133</strain>
    </source>
</reference>
<comment type="caution">
    <text evidence="5">The sequence shown here is derived from an EMBL/GenBank/DDBJ whole genome shotgun (WGS) entry which is preliminary data.</text>
</comment>
<dbReference type="Pfam" id="PF00059">
    <property type="entry name" value="Lectin_C"/>
    <property type="match status" value="1"/>
</dbReference>
<name>A0AAV5VPU1_9BILA</name>
<evidence type="ECO:0000313" key="5">
    <source>
        <dbReference type="EMBL" id="GMT21560.1"/>
    </source>
</evidence>
<dbReference type="SMART" id="SM00034">
    <property type="entry name" value="CLECT"/>
    <property type="match status" value="1"/>
</dbReference>
<proteinExistence type="predicted"/>
<dbReference type="EMBL" id="BTSY01000004">
    <property type="protein sequence ID" value="GMT21560.1"/>
    <property type="molecule type" value="Genomic_DNA"/>
</dbReference>
<evidence type="ECO:0000259" key="4">
    <source>
        <dbReference type="PROSITE" id="PS50041"/>
    </source>
</evidence>
<evidence type="ECO:0000259" key="3">
    <source>
        <dbReference type="PROSITE" id="PS01180"/>
    </source>
</evidence>
<dbReference type="PROSITE" id="PS01180">
    <property type="entry name" value="CUB"/>
    <property type="match status" value="1"/>
</dbReference>
<keyword evidence="1" id="KW-1015">Disulfide bond</keyword>
<evidence type="ECO:0000256" key="2">
    <source>
        <dbReference type="PROSITE-ProRule" id="PRU00059"/>
    </source>
</evidence>
<dbReference type="InterPro" id="IPR001304">
    <property type="entry name" value="C-type_lectin-like"/>
</dbReference>
<feature type="domain" description="C-type lectin" evidence="4">
    <location>
        <begin position="1"/>
        <end position="114"/>
    </location>
</feature>
<feature type="domain" description="CUB" evidence="3">
    <location>
        <begin position="124"/>
        <end position="225"/>
    </location>
</feature>
<dbReference type="AlphaFoldDB" id="A0AAV5VPU1"/>
<dbReference type="InterPro" id="IPR035914">
    <property type="entry name" value="Sperma_CUB_dom_sf"/>
</dbReference>
<dbReference type="PROSITE" id="PS00615">
    <property type="entry name" value="C_TYPE_LECTIN_1"/>
    <property type="match status" value="1"/>
</dbReference>
<keyword evidence="6" id="KW-1185">Reference proteome</keyword>
<dbReference type="InterPro" id="IPR018378">
    <property type="entry name" value="C-type_lectin_CS"/>
</dbReference>
<feature type="non-terminal residue" evidence="5">
    <location>
        <position position="1"/>
    </location>
</feature>
<protein>
    <recommendedName>
        <fullName evidence="7">C-type lectin</fullName>
    </recommendedName>
</protein>
<dbReference type="Proteomes" id="UP001432322">
    <property type="component" value="Unassembled WGS sequence"/>
</dbReference>
<sequence>LQVGVNAESLDEARTICRSFGADVASVHNAQENSFIRRLAVSKGLVNGIRLGAIADQSSSYAFHWLDRTQWNYANFQPGFPMAGLGNCLAMTTNNAGGQWINVDCTAEIPYACARNPNYNAPACGTTIIKEGDIIYSPGFPDSASQPCDYYLKVDPNKRVEAELLFLEANSCCDQLVLFEGSIGGTVIANLTGEMGATRTFSTKSSNLMRVSWQPNGGLNVRGMM</sequence>
<gene>
    <name evidence="5" type="ORF">PFISCL1PPCAC_12857</name>
</gene>
<dbReference type="Pfam" id="PF00431">
    <property type="entry name" value="CUB"/>
    <property type="match status" value="1"/>
</dbReference>
<dbReference type="Gene3D" id="2.60.120.290">
    <property type="entry name" value="Spermadhesin, CUB domain"/>
    <property type="match status" value="1"/>
</dbReference>